<dbReference type="EMBL" id="DF820481">
    <property type="protein sequence ID" value="GAK61613.1"/>
    <property type="molecule type" value="Genomic_DNA"/>
</dbReference>
<dbReference type="PANTHER" id="PTHR33933">
    <property type="entry name" value="NUCLEOTIDYLTRANSFERASE"/>
    <property type="match status" value="1"/>
</dbReference>
<evidence type="ECO:0000313" key="2">
    <source>
        <dbReference type="EMBL" id="GAK61613.1"/>
    </source>
</evidence>
<protein>
    <submittedName>
        <fullName evidence="2">DNA polymerase beta domain protein region</fullName>
    </submittedName>
</protein>
<feature type="domain" description="Polymerase nucleotidyl transferase" evidence="1">
    <location>
        <begin position="21"/>
        <end position="67"/>
    </location>
</feature>
<dbReference type="PANTHER" id="PTHR33933:SF1">
    <property type="entry name" value="PROTEIN ADENYLYLTRANSFERASE MNTA-RELATED"/>
    <property type="match status" value="1"/>
</dbReference>
<dbReference type="SUPFAM" id="SSF81301">
    <property type="entry name" value="Nucleotidyltransferase"/>
    <property type="match status" value="1"/>
</dbReference>
<dbReference type="CDD" id="cd05403">
    <property type="entry name" value="NT_KNTase_like"/>
    <property type="match status" value="1"/>
</dbReference>
<dbReference type="STRING" id="1499967.U27_01514"/>
<dbReference type="Pfam" id="PF01909">
    <property type="entry name" value="NTP_transf_2"/>
    <property type="match status" value="1"/>
</dbReference>
<gene>
    <name evidence="2" type="ORF">U27_01514</name>
</gene>
<dbReference type="InterPro" id="IPR052548">
    <property type="entry name" value="Type_VII_TA_antitoxin"/>
</dbReference>
<dbReference type="Gene3D" id="3.30.460.10">
    <property type="entry name" value="Beta Polymerase, domain 2"/>
    <property type="match status" value="1"/>
</dbReference>
<evidence type="ECO:0000259" key="1">
    <source>
        <dbReference type="Pfam" id="PF01909"/>
    </source>
</evidence>
<dbReference type="Proteomes" id="UP000030661">
    <property type="component" value="Unassembled WGS sequence"/>
</dbReference>
<organism evidence="2">
    <name type="scientific">Vecturithrix granuli</name>
    <dbReference type="NCBI Taxonomy" id="1499967"/>
    <lineage>
        <taxon>Bacteria</taxon>
        <taxon>Candidatus Moduliflexota</taxon>
        <taxon>Candidatus Vecturitrichia</taxon>
        <taxon>Candidatus Vecturitrichales</taxon>
        <taxon>Candidatus Vecturitrichaceae</taxon>
        <taxon>Candidatus Vecturithrix</taxon>
    </lineage>
</organism>
<sequence length="120" mass="13494">MQTLTNTQAAITPNLIADICAKIVAAIHPVKIIMFGSQADGTATADSDLDLFVIHDLPEPSRMVRRQIDRLFLHRWFSLDVIARNPQQVAANVADNNPFYTEHLLKRGVILYDRQQQTPS</sequence>
<name>A0A081CAK8_VECG1</name>
<reference evidence="2" key="1">
    <citation type="journal article" date="2015" name="PeerJ">
        <title>First genomic representation of candidate bacterial phylum KSB3 points to enhanced environmental sensing as a trigger of wastewater bulking.</title>
        <authorList>
            <person name="Sekiguchi Y."/>
            <person name="Ohashi A."/>
            <person name="Parks D.H."/>
            <person name="Yamauchi T."/>
            <person name="Tyson G.W."/>
            <person name="Hugenholtz P."/>
        </authorList>
    </citation>
    <scope>NUCLEOTIDE SEQUENCE [LARGE SCALE GENOMIC DNA]</scope>
</reference>
<accession>A0A081CAK8</accession>
<dbReference type="AlphaFoldDB" id="A0A081CAK8"/>
<proteinExistence type="predicted"/>
<dbReference type="InterPro" id="IPR043519">
    <property type="entry name" value="NT_sf"/>
</dbReference>
<dbReference type="GO" id="GO:0016779">
    <property type="term" value="F:nucleotidyltransferase activity"/>
    <property type="evidence" value="ECO:0007669"/>
    <property type="project" value="InterPro"/>
</dbReference>
<keyword evidence="3" id="KW-1185">Reference proteome</keyword>
<dbReference type="HOGENOM" id="CLU_130257_9_3_0"/>
<dbReference type="InterPro" id="IPR002934">
    <property type="entry name" value="Polymerase_NTP_transf_dom"/>
</dbReference>
<evidence type="ECO:0000313" key="3">
    <source>
        <dbReference type="Proteomes" id="UP000030661"/>
    </source>
</evidence>
<dbReference type="eggNOG" id="COG1708">
    <property type="taxonomic scope" value="Bacteria"/>
</dbReference>